<reference evidence="3 4" key="1">
    <citation type="journal article" date="2021" name="BMC Biol.">
        <title>Horizontally acquired antibacterial genes associated with adaptive radiation of ladybird beetles.</title>
        <authorList>
            <person name="Li H.S."/>
            <person name="Tang X.F."/>
            <person name="Huang Y.H."/>
            <person name="Xu Z.Y."/>
            <person name="Chen M.L."/>
            <person name="Du X.Y."/>
            <person name="Qiu B.Y."/>
            <person name="Chen P.T."/>
            <person name="Zhang W."/>
            <person name="Slipinski A."/>
            <person name="Escalona H.E."/>
            <person name="Waterhouse R.M."/>
            <person name="Zwick A."/>
            <person name="Pang H."/>
        </authorList>
    </citation>
    <scope>NUCLEOTIDE SEQUENCE [LARGE SCALE GENOMIC DNA]</scope>
    <source>
        <strain evidence="3">SYSU2018</strain>
    </source>
</reference>
<dbReference type="InterPro" id="IPR036875">
    <property type="entry name" value="Znf_CCHC_sf"/>
</dbReference>
<keyword evidence="1" id="KW-0479">Metal-binding</keyword>
<name>A0ABD2NSI7_9CUCU</name>
<feature type="domain" description="CCHC-type" evidence="2">
    <location>
        <begin position="74"/>
        <end position="89"/>
    </location>
</feature>
<dbReference type="Proteomes" id="UP001516400">
    <property type="component" value="Unassembled WGS sequence"/>
</dbReference>
<dbReference type="PROSITE" id="PS50158">
    <property type="entry name" value="ZF_CCHC"/>
    <property type="match status" value="1"/>
</dbReference>
<keyword evidence="4" id="KW-1185">Reference proteome</keyword>
<keyword evidence="1" id="KW-0862">Zinc</keyword>
<dbReference type="InterPro" id="IPR001878">
    <property type="entry name" value="Znf_CCHC"/>
</dbReference>
<sequence length="116" mass="13339">MSDLEIDSPGTSKTSHKSNFLEPELLGSSSKSSFHFKDKNIDKFYKNSSDWKQKNYNPTVSAIESDKHKSYNVRCWNCGTLGHTYSECRVEQSHKFCYRCVSPNVTTRICKKCRGN</sequence>
<dbReference type="SUPFAM" id="SSF57756">
    <property type="entry name" value="Retrovirus zinc finger-like domains"/>
    <property type="match status" value="1"/>
</dbReference>
<dbReference type="Gene3D" id="4.10.60.10">
    <property type="entry name" value="Zinc finger, CCHC-type"/>
    <property type="match status" value="1"/>
</dbReference>
<accession>A0ABD2NSI7</accession>
<evidence type="ECO:0000313" key="3">
    <source>
        <dbReference type="EMBL" id="KAL3281671.1"/>
    </source>
</evidence>
<keyword evidence="1" id="KW-0863">Zinc-finger</keyword>
<dbReference type="EMBL" id="JABFTP020000144">
    <property type="protein sequence ID" value="KAL3281671.1"/>
    <property type="molecule type" value="Genomic_DNA"/>
</dbReference>
<evidence type="ECO:0000259" key="2">
    <source>
        <dbReference type="PROSITE" id="PS50158"/>
    </source>
</evidence>
<proteinExistence type="predicted"/>
<protein>
    <recommendedName>
        <fullName evidence="2">CCHC-type domain-containing protein</fullName>
    </recommendedName>
</protein>
<organism evidence="3 4">
    <name type="scientific">Cryptolaemus montrouzieri</name>
    <dbReference type="NCBI Taxonomy" id="559131"/>
    <lineage>
        <taxon>Eukaryota</taxon>
        <taxon>Metazoa</taxon>
        <taxon>Ecdysozoa</taxon>
        <taxon>Arthropoda</taxon>
        <taxon>Hexapoda</taxon>
        <taxon>Insecta</taxon>
        <taxon>Pterygota</taxon>
        <taxon>Neoptera</taxon>
        <taxon>Endopterygota</taxon>
        <taxon>Coleoptera</taxon>
        <taxon>Polyphaga</taxon>
        <taxon>Cucujiformia</taxon>
        <taxon>Coccinelloidea</taxon>
        <taxon>Coccinellidae</taxon>
        <taxon>Scymninae</taxon>
        <taxon>Scymnini</taxon>
        <taxon>Cryptolaemus</taxon>
    </lineage>
</organism>
<dbReference type="AlphaFoldDB" id="A0ABD2NSI7"/>
<evidence type="ECO:0000313" key="4">
    <source>
        <dbReference type="Proteomes" id="UP001516400"/>
    </source>
</evidence>
<dbReference type="GO" id="GO:0008270">
    <property type="term" value="F:zinc ion binding"/>
    <property type="evidence" value="ECO:0007669"/>
    <property type="project" value="UniProtKB-KW"/>
</dbReference>
<evidence type="ECO:0000256" key="1">
    <source>
        <dbReference type="PROSITE-ProRule" id="PRU00047"/>
    </source>
</evidence>
<comment type="caution">
    <text evidence="3">The sequence shown here is derived from an EMBL/GenBank/DDBJ whole genome shotgun (WGS) entry which is preliminary data.</text>
</comment>
<gene>
    <name evidence="3" type="ORF">HHI36_004877</name>
</gene>